<feature type="transmembrane region" description="Helical" evidence="8">
    <location>
        <begin position="341"/>
        <end position="363"/>
    </location>
</feature>
<evidence type="ECO:0000313" key="11">
    <source>
        <dbReference type="Proteomes" id="UP001500957"/>
    </source>
</evidence>
<dbReference type="PROSITE" id="PS50850">
    <property type="entry name" value="MFS"/>
    <property type="match status" value="1"/>
</dbReference>
<comment type="subcellular location">
    <subcellularLocation>
        <location evidence="1">Cell membrane</location>
        <topology evidence="1">Multi-pass membrane protein</topology>
    </subcellularLocation>
</comment>
<keyword evidence="6 8" id="KW-0472">Membrane</keyword>
<name>A0ABP3SD66_9ACTN</name>
<feature type="transmembrane region" description="Helical" evidence="8">
    <location>
        <begin position="115"/>
        <end position="133"/>
    </location>
</feature>
<evidence type="ECO:0000256" key="7">
    <source>
        <dbReference type="SAM" id="MobiDB-lite"/>
    </source>
</evidence>
<evidence type="ECO:0000256" key="4">
    <source>
        <dbReference type="ARBA" id="ARBA00022692"/>
    </source>
</evidence>
<organism evidence="10 11">
    <name type="scientific">Sporichthya brevicatena</name>
    <dbReference type="NCBI Taxonomy" id="171442"/>
    <lineage>
        <taxon>Bacteria</taxon>
        <taxon>Bacillati</taxon>
        <taxon>Actinomycetota</taxon>
        <taxon>Actinomycetes</taxon>
        <taxon>Sporichthyales</taxon>
        <taxon>Sporichthyaceae</taxon>
        <taxon>Sporichthya</taxon>
    </lineage>
</organism>
<dbReference type="RefSeq" id="WP_344608504.1">
    <property type="nucleotide sequence ID" value="NZ_BAAAHE010000045.1"/>
</dbReference>
<dbReference type="InterPro" id="IPR004638">
    <property type="entry name" value="EmrB-like"/>
</dbReference>
<evidence type="ECO:0000256" key="8">
    <source>
        <dbReference type="SAM" id="Phobius"/>
    </source>
</evidence>
<dbReference type="PANTHER" id="PTHR42718">
    <property type="entry name" value="MAJOR FACILITATOR SUPERFAMILY MULTIDRUG TRANSPORTER MFSC"/>
    <property type="match status" value="1"/>
</dbReference>
<feature type="transmembrane region" description="Helical" evidence="8">
    <location>
        <begin position="48"/>
        <end position="67"/>
    </location>
</feature>
<accession>A0ABP3SD66</accession>
<sequence length="518" mass="53520">MSATTVPASRPDDAARPGQAHPEIPHQVAPADGVEQESAAARAHRHRWLVLGVLGIAQLMVVLDATIMNVALPAAQNALAFSDSDRQWVVTAYALAFGSLLPLGGRLSDLFGRRATLLVGLVGFAAASALGGAAQNFEVLVTARALQGVFGALLAPACLSLLTTTFTDPKERAKAFGVFGALAGTGGAIGLLLGGALTTYASWRWALYINLVFAAVAIVGTAVLLPRMQRSGQVRLDLPGTLTISAGLFALVYGFSHAETDGWSNGVTISSLAAAAVLLVLFVVLQTRVSDPLLPMRVLADRTRSGAYLAVLISGAGMFAVFLYLTYYLQAVLGFSAIRTGVAFLPMVVALITMAQIANIVLLRRMGPRVLVTLGMAVAALGMSDFTVITVEGDYATQVLPGLIVMGMGIGLIFAPAMQAAITGIETRDSGVASAIVNTAQQVGGSVGLALLGTVAGDALTSHLAKGEDARSAMVESYVTTFWWATAIFAVGAVLVGLLLRSGRLPEAAEGAEPVVAH</sequence>
<keyword evidence="2" id="KW-0813">Transport</keyword>
<dbReference type="InterPro" id="IPR020846">
    <property type="entry name" value="MFS_dom"/>
</dbReference>
<evidence type="ECO:0000256" key="5">
    <source>
        <dbReference type="ARBA" id="ARBA00022989"/>
    </source>
</evidence>
<feature type="transmembrane region" description="Helical" evidence="8">
    <location>
        <begin position="205"/>
        <end position="224"/>
    </location>
</feature>
<proteinExistence type="predicted"/>
<evidence type="ECO:0000259" key="9">
    <source>
        <dbReference type="PROSITE" id="PS50850"/>
    </source>
</evidence>
<keyword evidence="5 8" id="KW-1133">Transmembrane helix</keyword>
<keyword evidence="11" id="KW-1185">Reference proteome</keyword>
<dbReference type="CDD" id="cd17321">
    <property type="entry name" value="MFS_MMR_MDR_like"/>
    <property type="match status" value="1"/>
</dbReference>
<feature type="region of interest" description="Disordered" evidence="7">
    <location>
        <begin position="1"/>
        <end position="36"/>
    </location>
</feature>
<feature type="transmembrane region" description="Helical" evidence="8">
    <location>
        <begin position="306"/>
        <end position="329"/>
    </location>
</feature>
<keyword evidence="3" id="KW-1003">Cell membrane</keyword>
<feature type="transmembrane region" description="Helical" evidence="8">
    <location>
        <begin position="403"/>
        <end position="422"/>
    </location>
</feature>
<evidence type="ECO:0000256" key="3">
    <source>
        <dbReference type="ARBA" id="ARBA00022475"/>
    </source>
</evidence>
<dbReference type="InterPro" id="IPR036259">
    <property type="entry name" value="MFS_trans_sf"/>
</dbReference>
<feature type="transmembrane region" description="Helical" evidence="8">
    <location>
        <begin position="370"/>
        <end position="391"/>
    </location>
</feature>
<comment type="caution">
    <text evidence="10">The sequence shown here is derived from an EMBL/GenBank/DDBJ whole genome shotgun (WGS) entry which is preliminary data.</text>
</comment>
<evidence type="ECO:0000256" key="2">
    <source>
        <dbReference type="ARBA" id="ARBA00022448"/>
    </source>
</evidence>
<reference evidence="11" key="1">
    <citation type="journal article" date="2019" name="Int. J. Syst. Evol. Microbiol.">
        <title>The Global Catalogue of Microorganisms (GCM) 10K type strain sequencing project: providing services to taxonomists for standard genome sequencing and annotation.</title>
        <authorList>
            <consortium name="The Broad Institute Genomics Platform"/>
            <consortium name="The Broad Institute Genome Sequencing Center for Infectious Disease"/>
            <person name="Wu L."/>
            <person name="Ma J."/>
        </authorList>
    </citation>
    <scope>NUCLEOTIDE SEQUENCE [LARGE SCALE GENOMIC DNA]</scope>
    <source>
        <strain evidence="11">JCM 10671</strain>
    </source>
</reference>
<feature type="domain" description="Major facilitator superfamily (MFS) profile" evidence="9">
    <location>
        <begin position="50"/>
        <end position="504"/>
    </location>
</feature>
<feature type="transmembrane region" description="Helical" evidence="8">
    <location>
        <begin position="175"/>
        <end position="193"/>
    </location>
</feature>
<dbReference type="PROSITE" id="PS00216">
    <property type="entry name" value="SUGAR_TRANSPORT_1"/>
    <property type="match status" value="1"/>
</dbReference>
<feature type="transmembrane region" description="Helical" evidence="8">
    <location>
        <begin position="87"/>
        <end position="103"/>
    </location>
</feature>
<protein>
    <submittedName>
        <fullName evidence="10">MFS transporter</fullName>
    </submittedName>
</protein>
<dbReference type="EMBL" id="BAAAHE010000045">
    <property type="protein sequence ID" value="GAA0633750.1"/>
    <property type="molecule type" value="Genomic_DNA"/>
</dbReference>
<dbReference type="Pfam" id="PF07690">
    <property type="entry name" value="MFS_1"/>
    <property type="match status" value="1"/>
</dbReference>
<dbReference type="SUPFAM" id="SSF103473">
    <property type="entry name" value="MFS general substrate transporter"/>
    <property type="match status" value="1"/>
</dbReference>
<keyword evidence="4 8" id="KW-0812">Transmembrane</keyword>
<evidence type="ECO:0000313" key="10">
    <source>
        <dbReference type="EMBL" id="GAA0633750.1"/>
    </source>
</evidence>
<dbReference type="InterPro" id="IPR005829">
    <property type="entry name" value="Sugar_transporter_CS"/>
</dbReference>
<dbReference type="InterPro" id="IPR011701">
    <property type="entry name" value="MFS"/>
</dbReference>
<dbReference type="Gene3D" id="1.20.1720.10">
    <property type="entry name" value="Multidrug resistance protein D"/>
    <property type="match status" value="1"/>
</dbReference>
<feature type="transmembrane region" description="Helical" evidence="8">
    <location>
        <begin position="145"/>
        <end position="163"/>
    </location>
</feature>
<feature type="transmembrane region" description="Helical" evidence="8">
    <location>
        <begin position="443"/>
        <end position="461"/>
    </location>
</feature>
<evidence type="ECO:0000256" key="6">
    <source>
        <dbReference type="ARBA" id="ARBA00023136"/>
    </source>
</evidence>
<feature type="transmembrane region" description="Helical" evidence="8">
    <location>
        <begin position="236"/>
        <end position="255"/>
    </location>
</feature>
<dbReference type="NCBIfam" id="TIGR00711">
    <property type="entry name" value="efflux_EmrB"/>
    <property type="match status" value="1"/>
</dbReference>
<gene>
    <name evidence="10" type="ORF">GCM10009547_42160</name>
</gene>
<dbReference type="Proteomes" id="UP001500957">
    <property type="component" value="Unassembled WGS sequence"/>
</dbReference>
<dbReference type="PANTHER" id="PTHR42718:SF46">
    <property type="entry name" value="BLR6921 PROTEIN"/>
    <property type="match status" value="1"/>
</dbReference>
<feature type="transmembrane region" description="Helical" evidence="8">
    <location>
        <begin position="481"/>
        <end position="500"/>
    </location>
</feature>
<evidence type="ECO:0000256" key="1">
    <source>
        <dbReference type="ARBA" id="ARBA00004651"/>
    </source>
</evidence>
<feature type="transmembrane region" description="Helical" evidence="8">
    <location>
        <begin position="267"/>
        <end position="285"/>
    </location>
</feature>
<dbReference type="Gene3D" id="1.20.1250.20">
    <property type="entry name" value="MFS general substrate transporter like domains"/>
    <property type="match status" value="1"/>
</dbReference>